<name>A0A6L7AAY1_LEULA</name>
<reference evidence="1 2" key="1">
    <citation type="submission" date="2019-12" db="EMBL/GenBank/DDBJ databases">
        <title>Complete genome sequence of Leuconostoc lactis strain AVN1 provides insights into metabolic potential.</title>
        <authorList>
            <person name="Besrour N."/>
            <person name="Najjari A."/>
            <person name="Fhoula I."/>
            <person name="Jaballah S."/>
            <person name="Klibi N."/>
            <person name="Ouzari H.I."/>
        </authorList>
    </citation>
    <scope>NUCLEOTIDE SEQUENCE [LARGE SCALE GENOMIC DNA]</scope>
    <source>
        <strain evidence="1 2">AVN1</strain>
    </source>
</reference>
<evidence type="ECO:0000313" key="1">
    <source>
        <dbReference type="EMBL" id="MWN20663.1"/>
    </source>
</evidence>
<dbReference type="EMBL" id="WSZI01000009">
    <property type="protein sequence ID" value="MWN20663.1"/>
    <property type="molecule type" value="Genomic_DNA"/>
</dbReference>
<dbReference type="Proteomes" id="UP000478636">
    <property type="component" value="Unassembled WGS sequence"/>
</dbReference>
<evidence type="ECO:0000313" key="2">
    <source>
        <dbReference type="Proteomes" id="UP000478636"/>
    </source>
</evidence>
<comment type="caution">
    <text evidence="1">The sequence shown here is derived from an EMBL/GenBank/DDBJ whole genome shotgun (WGS) entry which is preliminary data.</text>
</comment>
<proteinExistence type="predicted"/>
<sequence>MTLRKQKRPKLKKGVRVTILLLVVLSGILVYQAGGKAFFESLIRPVVSLSELFQADWYARQK</sequence>
<dbReference type="AlphaFoldDB" id="A0A6L7AAY1"/>
<gene>
    <name evidence="1" type="ORF">GQS40_01650</name>
</gene>
<accession>A0A6L7AAY1</accession>
<organism evidence="1 2">
    <name type="scientific">Leuconostoc lactis</name>
    <dbReference type="NCBI Taxonomy" id="1246"/>
    <lineage>
        <taxon>Bacteria</taxon>
        <taxon>Bacillati</taxon>
        <taxon>Bacillota</taxon>
        <taxon>Bacilli</taxon>
        <taxon>Lactobacillales</taxon>
        <taxon>Lactobacillaceae</taxon>
        <taxon>Leuconostoc</taxon>
    </lineage>
</organism>
<protein>
    <submittedName>
        <fullName evidence="1">Uncharacterized protein</fullName>
    </submittedName>
</protein>